<evidence type="ECO:0000313" key="2">
    <source>
        <dbReference type="EMBL" id="MDQ1150182.1"/>
    </source>
</evidence>
<reference evidence="2 3" key="1">
    <citation type="submission" date="2023-07" db="EMBL/GenBank/DDBJ databases">
        <title>Functional and genomic diversity of the sorghum phyllosphere microbiome.</title>
        <authorList>
            <person name="Shade A."/>
        </authorList>
    </citation>
    <scope>NUCLEOTIDE SEQUENCE [LARGE SCALE GENOMIC DNA]</scope>
    <source>
        <strain evidence="2 3">SORGH_AS_0892</strain>
    </source>
</reference>
<evidence type="ECO:0000259" key="1">
    <source>
        <dbReference type="Pfam" id="PF16473"/>
    </source>
</evidence>
<accession>A0ABU0U5D9</accession>
<dbReference type="Proteomes" id="UP001244640">
    <property type="component" value="Unassembled WGS sequence"/>
</dbReference>
<dbReference type="InterPro" id="IPR036397">
    <property type="entry name" value="RNaseH_sf"/>
</dbReference>
<organism evidence="2 3">
    <name type="scientific">Sphingobacterium zeae</name>
    <dbReference type="NCBI Taxonomy" id="1776859"/>
    <lineage>
        <taxon>Bacteria</taxon>
        <taxon>Pseudomonadati</taxon>
        <taxon>Bacteroidota</taxon>
        <taxon>Sphingobacteriia</taxon>
        <taxon>Sphingobacteriales</taxon>
        <taxon>Sphingobacteriaceae</taxon>
        <taxon>Sphingobacterium</taxon>
    </lineage>
</organism>
<evidence type="ECO:0000313" key="3">
    <source>
        <dbReference type="Proteomes" id="UP001244640"/>
    </source>
</evidence>
<dbReference type="Gene3D" id="3.30.420.10">
    <property type="entry name" value="Ribonuclease H-like superfamily/Ribonuclease H"/>
    <property type="match status" value="1"/>
</dbReference>
<dbReference type="SUPFAM" id="SSF53098">
    <property type="entry name" value="Ribonuclease H-like"/>
    <property type="match status" value="1"/>
</dbReference>
<dbReference type="InterPro" id="IPR012337">
    <property type="entry name" value="RNaseH-like_sf"/>
</dbReference>
<proteinExistence type="predicted"/>
<comment type="caution">
    <text evidence="2">The sequence shown here is derived from an EMBL/GenBank/DDBJ whole genome shotgun (WGS) entry which is preliminary data.</text>
</comment>
<keyword evidence="3" id="KW-1185">Reference proteome</keyword>
<gene>
    <name evidence="2" type="ORF">QE382_002166</name>
</gene>
<dbReference type="InterPro" id="IPR033390">
    <property type="entry name" value="Rv2179c-like"/>
</dbReference>
<feature type="domain" description="3'-5' exoribonuclease Rv2179c-like" evidence="1">
    <location>
        <begin position="26"/>
        <end position="167"/>
    </location>
</feature>
<dbReference type="Pfam" id="PF16473">
    <property type="entry name" value="Rv2179c-like"/>
    <property type="match status" value="1"/>
</dbReference>
<protein>
    <recommendedName>
        <fullName evidence="1">3'-5' exoribonuclease Rv2179c-like domain-containing protein</fullName>
    </recommendedName>
</protein>
<name>A0ABU0U5D9_9SPHI</name>
<sequence length="201" mass="23644">MALRNFNMNNLENNLPERQLDGRFTDIMIDLESLDTKDSTAILSIAAQAFNIETGEVCPDNFYATLNYERQIQEGRTISVDTMLWWGKQSEEAKEEAFGGNMPLWEALIELRRYFNKYCYTDRYVWAKAPAFDLSILKHAYDELEQEPYWDYSNERDVRTYLWSAVNLIDQTENNTTHISKQDVANQISQVCHVYQLINRK</sequence>
<dbReference type="EMBL" id="JAUTBA010000001">
    <property type="protein sequence ID" value="MDQ1150182.1"/>
    <property type="molecule type" value="Genomic_DNA"/>
</dbReference>